<feature type="domain" description="FAD/NAD(P)-binding" evidence="2">
    <location>
        <begin position="7"/>
        <end position="318"/>
    </location>
</feature>
<dbReference type="EMBL" id="JBEPSH010000001">
    <property type="protein sequence ID" value="MET4575478.1"/>
    <property type="molecule type" value="Genomic_DNA"/>
</dbReference>
<protein>
    <submittedName>
        <fullName evidence="3">Hydrogen cyanide synthase HcnB</fullName>
        <ecNumber evidence="3">1.4.99.5</ecNumber>
    </submittedName>
</protein>
<keyword evidence="4" id="KW-1185">Reference proteome</keyword>
<evidence type="ECO:0000259" key="2">
    <source>
        <dbReference type="Pfam" id="PF07992"/>
    </source>
</evidence>
<dbReference type="PRINTS" id="PR00368">
    <property type="entry name" value="FADPNR"/>
</dbReference>
<reference evidence="3 4" key="1">
    <citation type="submission" date="2024-06" db="EMBL/GenBank/DDBJ databases">
        <title>Sorghum-associated microbial communities from plants grown in Nebraska, USA.</title>
        <authorList>
            <person name="Schachtman D."/>
        </authorList>
    </citation>
    <scope>NUCLEOTIDE SEQUENCE [LARGE SCALE GENOMIC DNA]</scope>
    <source>
        <strain evidence="3 4">2709</strain>
    </source>
</reference>
<dbReference type="Gene3D" id="3.50.50.60">
    <property type="entry name" value="FAD/NAD(P)-binding domain"/>
    <property type="match status" value="2"/>
</dbReference>
<organism evidence="3 4">
    <name type="scientific">Ottowia thiooxydans</name>
    <dbReference type="NCBI Taxonomy" id="219182"/>
    <lineage>
        <taxon>Bacteria</taxon>
        <taxon>Pseudomonadati</taxon>
        <taxon>Pseudomonadota</taxon>
        <taxon>Betaproteobacteria</taxon>
        <taxon>Burkholderiales</taxon>
        <taxon>Comamonadaceae</taxon>
        <taxon>Ottowia</taxon>
    </lineage>
</organism>
<dbReference type="EC" id="1.4.99.5" evidence="3"/>
<dbReference type="InterPro" id="IPR017224">
    <property type="entry name" value="Opine_Oxase_asu/HCN_bsu"/>
</dbReference>
<dbReference type="Proteomes" id="UP001549320">
    <property type="component" value="Unassembled WGS sequence"/>
</dbReference>
<dbReference type="PRINTS" id="PR00411">
    <property type="entry name" value="PNDRDTASEI"/>
</dbReference>
<proteinExistence type="predicted"/>
<evidence type="ECO:0000313" key="4">
    <source>
        <dbReference type="Proteomes" id="UP001549320"/>
    </source>
</evidence>
<dbReference type="Pfam" id="PF07992">
    <property type="entry name" value="Pyr_redox_2"/>
    <property type="match status" value="1"/>
</dbReference>
<accession>A0ABV2Q3S0</accession>
<dbReference type="PIRSF" id="PIRSF037495">
    <property type="entry name" value="Opine_OX_OoxA/HcnB"/>
    <property type="match status" value="1"/>
</dbReference>
<dbReference type="PANTHER" id="PTHR42949">
    <property type="entry name" value="ANAEROBIC GLYCEROL-3-PHOSPHATE DEHYDROGENASE SUBUNIT B"/>
    <property type="match status" value="1"/>
</dbReference>
<dbReference type="InterPro" id="IPR041854">
    <property type="entry name" value="BFD-like_2Fe2S-bd_dom_sf"/>
</dbReference>
<evidence type="ECO:0000256" key="1">
    <source>
        <dbReference type="ARBA" id="ARBA00023002"/>
    </source>
</evidence>
<dbReference type="CDD" id="cd19946">
    <property type="entry name" value="GlpA-like_Fer2_BFD-like"/>
    <property type="match status" value="1"/>
</dbReference>
<dbReference type="InterPro" id="IPR036188">
    <property type="entry name" value="FAD/NAD-bd_sf"/>
</dbReference>
<dbReference type="RefSeq" id="WP_354440941.1">
    <property type="nucleotide sequence ID" value="NZ_JBEPSH010000001.1"/>
</dbReference>
<dbReference type="Gene3D" id="1.10.10.1100">
    <property type="entry name" value="BFD-like [2Fe-2S]-binding domain"/>
    <property type="match status" value="1"/>
</dbReference>
<keyword evidence="1 3" id="KW-0560">Oxidoreductase</keyword>
<comment type="caution">
    <text evidence="3">The sequence shown here is derived from an EMBL/GenBank/DDBJ whole genome shotgun (WGS) entry which is preliminary data.</text>
</comment>
<gene>
    <name evidence="3" type="ORF">ABIE13_000575</name>
</gene>
<dbReference type="SUPFAM" id="SSF51905">
    <property type="entry name" value="FAD/NAD(P)-binding domain"/>
    <property type="match status" value="1"/>
</dbReference>
<name>A0ABV2Q3S0_9BURK</name>
<dbReference type="PANTHER" id="PTHR42949:SF3">
    <property type="entry name" value="ANAEROBIC GLYCEROL-3-PHOSPHATE DEHYDROGENASE SUBUNIT B"/>
    <property type="match status" value="1"/>
</dbReference>
<dbReference type="InterPro" id="IPR051691">
    <property type="entry name" value="Metab_Enz_Cyan_OpOx_G3PDH"/>
</dbReference>
<dbReference type="GO" id="GO:0050622">
    <property type="term" value="F:glycine dehydrogenase (cyanide-forming) activity"/>
    <property type="evidence" value="ECO:0007669"/>
    <property type="project" value="UniProtKB-EC"/>
</dbReference>
<sequence length="468" mass="49807">MADPVAVIVGAGPAGTRAAQVLVAHGIRPTVLDESPRSGGQIYRRQPASFKRSYEKLYGFEASRADRLHKAFDSIRGDIDHRPGTLAWAVADGKVHTASHEDGSTSDVPYDVLFLATGAMDRIIPLPGWTLPGVYTLGAAQVSLKYQGCAIGQRCVFMGTGPLLYLVAYQYHKAGAEVAAVLDTSQWSTALRHGAGLLNAPAAMAKGLYYVAALKAAGIPMHKGIVPLQVQGDERVGAIRYSDSCGQEKTIECSAVGLGYGLQSETQLADLAGCKFALDPLSRQWLPQTDGDGLSSVLNVYLCGDGARIRGADYAEAAGALAALSWLKCQGRQINDQAMQPLRSKLQRGLRFATALQRVFPVPHHLLSQLPGETVVCRCENITMNSVCQAPHGPEDNDVNRTKALVRVGMGRCQGRVCGLSAVSAMAQRQDGSLPLPAITERLERIGRIRGQAPIKPLPVAPVGGKTP</sequence>
<dbReference type="InterPro" id="IPR023753">
    <property type="entry name" value="FAD/NAD-binding_dom"/>
</dbReference>
<evidence type="ECO:0000313" key="3">
    <source>
        <dbReference type="EMBL" id="MET4575478.1"/>
    </source>
</evidence>